<dbReference type="InterPro" id="IPR016162">
    <property type="entry name" value="Ald_DH_N"/>
</dbReference>
<dbReference type="GO" id="GO:0006081">
    <property type="term" value="P:aldehyde metabolic process"/>
    <property type="evidence" value="ECO:0007669"/>
    <property type="project" value="InterPro"/>
</dbReference>
<dbReference type="EMBL" id="ATJV01000070">
    <property type="protein sequence ID" value="EPZ14829.1"/>
    <property type="molecule type" value="Genomic_DNA"/>
</dbReference>
<gene>
    <name evidence="9" type="ORF">M622_05070</name>
</gene>
<protein>
    <recommendedName>
        <fullName evidence="4">Aldehyde dehydrogenase</fullName>
    </recommendedName>
</protein>
<feature type="active site" evidence="5">
    <location>
        <position position="249"/>
    </location>
</feature>
<dbReference type="RefSeq" id="WP_021250171.1">
    <property type="nucleotide sequence ID" value="NZ_ATJV01000070.1"/>
</dbReference>
<dbReference type="PANTHER" id="PTHR43570:SF20">
    <property type="entry name" value="ALDEHYDE DEHYDROGENASE ALDX-RELATED"/>
    <property type="match status" value="1"/>
</dbReference>
<dbReference type="PATRIC" id="fig|1348657.5.peg.2769"/>
<dbReference type="AlphaFoldDB" id="T0APP2"/>
<dbReference type="Proteomes" id="UP000015455">
    <property type="component" value="Unassembled WGS sequence"/>
</dbReference>
<dbReference type="Gene3D" id="3.40.605.10">
    <property type="entry name" value="Aldehyde Dehydrogenase, Chain A, domain 1"/>
    <property type="match status" value="1"/>
</dbReference>
<dbReference type="InterPro" id="IPR012394">
    <property type="entry name" value="Aldehyde_DH_NAD(P)"/>
</dbReference>
<dbReference type="InterPro" id="IPR016163">
    <property type="entry name" value="Ald_DH_C"/>
</dbReference>
<dbReference type="Pfam" id="PF00171">
    <property type="entry name" value="Aldedh"/>
    <property type="match status" value="1"/>
</dbReference>
<dbReference type="InterPro" id="IPR016161">
    <property type="entry name" value="Ald_DH/histidinol_DH"/>
</dbReference>
<evidence type="ECO:0000256" key="7">
    <source>
        <dbReference type="RuleBase" id="RU003345"/>
    </source>
</evidence>
<keyword evidence="3" id="KW-0520">NAD</keyword>
<dbReference type="GO" id="GO:0005737">
    <property type="term" value="C:cytoplasm"/>
    <property type="evidence" value="ECO:0007669"/>
    <property type="project" value="TreeGrafter"/>
</dbReference>
<evidence type="ECO:0000313" key="10">
    <source>
        <dbReference type="Proteomes" id="UP000015455"/>
    </source>
</evidence>
<evidence type="ECO:0000256" key="3">
    <source>
        <dbReference type="ARBA" id="ARBA00023027"/>
    </source>
</evidence>
<dbReference type="PANTHER" id="PTHR43570">
    <property type="entry name" value="ALDEHYDE DEHYDROGENASE"/>
    <property type="match status" value="1"/>
</dbReference>
<sequence>MTPEQMRQILDRQKASFLADGAPDARTRLNRLDRLAALLRENQQVLLDSLCADFGHRSIEHALLTEIAVPISEIRETHKHVAAWMRDEKRPLPWLQSLLGARAWVHYQPLGSVGIIAPWNFPIYLAMGPLIGVLAAGNRAMLKPSEFTPRVAEQFATLFPRYFDDKEIAVVTGGTEVGMAFTELPFDHLVFTGAGAIARHVMTAAAKNLVPLTLELGGKSPVIIGREADLADAAVKIMDFKLSNAGQTCISPDYLLVPEQRLDAMIQAIHDAVAKLFPTLLGNPDYTSIVNRRHFERLSRYVDDALDAGVKCVDINPARESFAKQPEGQHKMMPRLFINPDDERLIMKEEIFGPLLPIKTYRQVEEAIDYVNRHDRPLALYYFGPASGPEAEKVLAQTISGGAVINDIASHAACETLPFGGVGPSGMGSYHGRDGFKQFSHAKAIYRQARVDLSSLFGMRAPYGKKFKAGVARFMK</sequence>
<reference evidence="9 10" key="1">
    <citation type="submission" date="2013-06" db="EMBL/GenBank/DDBJ databases">
        <title>Draft genome sequence of Thauera terpenica.</title>
        <authorList>
            <person name="Liu B."/>
            <person name="Frostegard A.H."/>
            <person name="Shapleigh J.P."/>
        </authorList>
    </citation>
    <scope>NUCLEOTIDE SEQUENCE [LARGE SCALE GENOMIC DNA]</scope>
    <source>
        <strain evidence="9 10">58Eu</strain>
    </source>
</reference>
<name>T0APP2_9RHOO</name>
<dbReference type="STRING" id="1348657.M622_05070"/>
<dbReference type="Gene3D" id="3.40.309.10">
    <property type="entry name" value="Aldehyde Dehydrogenase, Chain A, domain 2"/>
    <property type="match status" value="1"/>
</dbReference>
<dbReference type="PROSITE" id="PS00687">
    <property type="entry name" value="ALDEHYDE_DEHYDR_GLU"/>
    <property type="match status" value="1"/>
</dbReference>
<dbReference type="GO" id="GO:0004029">
    <property type="term" value="F:aldehyde dehydrogenase (NAD+) activity"/>
    <property type="evidence" value="ECO:0007669"/>
    <property type="project" value="TreeGrafter"/>
</dbReference>
<evidence type="ECO:0000256" key="4">
    <source>
        <dbReference type="PIRNR" id="PIRNR036492"/>
    </source>
</evidence>
<dbReference type="eggNOG" id="COG1012">
    <property type="taxonomic scope" value="Bacteria"/>
</dbReference>
<evidence type="ECO:0000256" key="1">
    <source>
        <dbReference type="ARBA" id="ARBA00009986"/>
    </source>
</evidence>
<dbReference type="PIRSF" id="PIRSF036492">
    <property type="entry name" value="ALDH"/>
    <property type="match status" value="1"/>
</dbReference>
<dbReference type="InterPro" id="IPR029510">
    <property type="entry name" value="Ald_DH_CS_GLU"/>
</dbReference>
<feature type="domain" description="Aldehyde dehydrogenase" evidence="8">
    <location>
        <begin position="3"/>
        <end position="445"/>
    </location>
</feature>
<organism evidence="9 10">
    <name type="scientific">Thauera terpenica 58Eu</name>
    <dbReference type="NCBI Taxonomy" id="1348657"/>
    <lineage>
        <taxon>Bacteria</taxon>
        <taxon>Pseudomonadati</taxon>
        <taxon>Pseudomonadota</taxon>
        <taxon>Betaproteobacteria</taxon>
        <taxon>Rhodocyclales</taxon>
        <taxon>Zoogloeaceae</taxon>
        <taxon>Thauera</taxon>
    </lineage>
</organism>
<comment type="caution">
    <text evidence="9">The sequence shown here is derived from an EMBL/GenBank/DDBJ whole genome shotgun (WGS) entry which is preliminary data.</text>
</comment>
<dbReference type="SUPFAM" id="SSF53720">
    <property type="entry name" value="ALDH-like"/>
    <property type="match status" value="1"/>
</dbReference>
<evidence type="ECO:0000259" key="8">
    <source>
        <dbReference type="Pfam" id="PF00171"/>
    </source>
</evidence>
<accession>T0APP2</accession>
<evidence type="ECO:0000313" key="9">
    <source>
        <dbReference type="EMBL" id="EPZ14829.1"/>
    </source>
</evidence>
<feature type="active site" evidence="5 6">
    <location>
        <position position="215"/>
    </location>
</feature>
<evidence type="ECO:0000256" key="2">
    <source>
        <dbReference type="ARBA" id="ARBA00023002"/>
    </source>
</evidence>
<dbReference type="InterPro" id="IPR015590">
    <property type="entry name" value="Aldehyde_DH_dom"/>
</dbReference>
<evidence type="ECO:0000256" key="5">
    <source>
        <dbReference type="PIRSR" id="PIRSR036492-1"/>
    </source>
</evidence>
<keyword evidence="10" id="KW-1185">Reference proteome</keyword>
<proteinExistence type="inferred from homology"/>
<dbReference type="CDD" id="cd07133">
    <property type="entry name" value="ALDH_CALDH_CalB"/>
    <property type="match status" value="1"/>
</dbReference>
<evidence type="ECO:0000256" key="6">
    <source>
        <dbReference type="PROSITE-ProRule" id="PRU10007"/>
    </source>
</evidence>
<keyword evidence="2 4" id="KW-0560">Oxidoreductase</keyword>
<comment type="similarity">
    <text evidence="1 4 7">Belongs to the aldehyde dehydrogenase family.</text>
</comment>
<dbReference type="OrthoDB" id="6187633at2"/>